<comment type="caution">
    <text evidence="2">The sequence shown here is derived from an EMBL/GenBank/DDBJ whole genome shotgun (WGS) entry which is preliminary data.</text>
</comment>
<evidence type="ECO:0000313" key="2">
    <source>
        <dbReference type="EMBL" id="RJG00166.1"/>
    </source>
</evidence>
<reference evidence="4" key="2">
    <citation type="submission" date="2018-09" db="EMBL/GenBank/DDBJ databases">
        <authorList>
            <person name="Zhu H."/>
        </authorList>
    </citation>
    <scope>NUCLEOTIDE SEQUENCE [LARGE SCALE GENOMIC DNA]</scope>
    <source>
        <strain evidence="4">K1S02-23</strain>
    </source>
</reference>
<name>A0A3A3GD65_9BURK</name>
<sequence>MALMAADQFQKCVLTLPEWKYINRSLVSVSNDEQGARVTLAIYLAYYADLKPGEILKLQRESFRIGPSIYGESPICRLHIANRKPIRASVVVLPPVLAALERYLVHSEKNKCLAFEEGGQPLFRYIYKRVPKGFLSLSELNRISKAQLRQAAEIARHEKNFISAQRLGQATLGWVTHSFELHCRAANIGGDLPWYLLGARKTIAGTTLEYCRDRRLMSDEEIVHGIADLVPMWS</sequence>
<dbReference type="GO" id="GO:0015074">
    <property type="term" value="P:DNA integration"/>
    <property type="evidence" value="ECO:0007669"/>
    <property type="project" value="InterPro"/>
</dbReference>
<reference evidence="2" key="1">
    <citation type="submission" date="2018-09" db="EMBL/GenBank/DDBJ databases">
        <authorList>
            <person name="Parvin R."/>
            <person name="Begum J.A."/>
            <person name="Chowdhury E.H."/>
            <person name="Islam M.R."/>
            <person name="Harder T."/>
        </authorList>
    </citation>
    <scope>NUCLEOTIDE SEQUENCE</scope>
    <source>
        <strain evidence="2">K1S02-23</strain>
    </source>
</reference>
<proteinExistence type="predicted"/>
<dbReference type="Gene3D" id="1.10.443.10">
    <property type="entry name" value="Intergrase catalytic core"/>
    <property type="match status" value="1"/>
</dbReference>
<evidence type="ECO:0000256" key="1">
    <source>
        <dbReference type="ARBA" id="ARBA00023172"/>
    </source>
</evidence>
<protein>
    <recommendedName>
        <fullName evidence="5">Tyr recombinase domain-containing protein</fullName>
    </recommendedName>
</protein>
<dbReference type="Proteomes" id="UP000266327">
    <property type="component" value="Unassembled WGS sequence"/>
</dbReference>
<evidence type="ECO:0000313" key="3">
    <source>
        <dbReference type="EMBL" id="RJG00967.1"/>
    </source>
</evidence>
<dbReference type="InterPro" id="IPR011010">
    <property type="entry name" value="DNA_brk_join_enz"/>
</dbReference>
<keyword evidence="4" id="KW-1185">Reference proteome</keyword>
<dbReference type="EMBL" id="QYUQ01000002">
    <property type="protein sequence ID" value="RJG00166.1"/>
    <property type="molecule type" value="Genomic_DNA"/>
</dbReference>
<organism evidence="2 4">
    <name type="scientific">Noviherbaspirillum sedimenti</name>
    <dbReference type="NCBI Taxonomy" id="2320865"/>
    <lineage>
        <taxon>Bacteria</taxon>
        <taxon>Pseudomonadati</taxon>
        <taxon>Pseudomonadota</taxon>
        <taxon>Betaproteobacteria</taxon>
        <taxon>Burkholderiales</taxon>
        <taxon>Oxalobacteraceae</taxon>
        <taxon>Noviherbaspirillum</taxon>
    </lineage>
</organism>
<dbReference type="AlphaFoldDB" id="A0A3A3GD65"/>
<evidence type="ECO:0000313" key="4">
    <source>
        <dbReference type="Proteomes" id="UP000266327"/>
    </source>
</evidence>
<dbReference type="GO" id="GO:0006310">
    <property type="term" value="P:DNA recombination"/>
    <property type="evidence" value="ECO:0007669"/>
    <property type="project" value="UniProtKB-KW"/>
</dbReference>
<dbReference type="GO" id="GO:0003677">
    <property type="term" value="F:DNA binding"/>
    <property type="evidence" value="ECO:0007669"/>
    <property type="project" value="InterPro"/>
</dbReference>
<gene>
    <name evidence="2" type="ORF">D3878_00100</name>
    <name evidence="3" type="ORF">D3878_04665</name>
</gene>
<keyword evidence="1" id="KW-0233">DNA recombination</keyword>
<dbReference type="EMBL" id="QYUQ01000002">
    <property type="protein sequence ID" value="RJG00967.1"/>
    <property type="molecule type" value="Genomic_DNA"/>
</dbReference>
<accession>A0A3A3GD65</accession>
<dbReference type="SUPFAM" id="SSF56349">
    <property type="entry name" value="DNA breaking-rejoining enzymes"/>
    <property type="match status" value="1"/>
</dbReference>
<evidence type="ECO:0008006" key="5">
    <source>
        <dbReference type="Google" id="ProtNLM"/>
    </source>
</evidence>
<dbReference type="InterPro" id="IPR013762">
    <property type="entry name" value="Integrase-like_cat_sf"/>
</dbReference>